<dbReference type="FunFam" id="2.40.10.10:FF:000003">
    <property type="entry name" value="Transmembrane serine protease 3"/>
    <property type="match status" value="1"/>
</dbReference>
<dbReference type="MEROPS" id="S01.439"/>
<dbReference type="GO" id="GO:0004252">
    <property type="term" value="F:serine-type endopeptidase activity"/>
    <property type="evidence" value="ECO:0007669"/>
    <property type="project" value="InterPro"/>
</dbReference>
<evidence type="ECO:0000259" key="19">
    <source>
        <dbReference type="PROSITE" id="PS50026"/>
    </source>
</evidence>
<feature type="signal peptide" evidence="17">
    <location>
        <begin position="1"/>
        <end position="26"/>
    </location>
</feature>
<feature type="disulfide bond" evidence="13">
    <location>
        <begin position="46"/>
        <end position="64"/>
    </location>
</feature>
<evidence type="ECO:0000256" key="9">
    <source>
        <dbReference type="ARBA" id="ARBA00022989"/>
    </source>
</evidence>
<dbReference type="CDD" id="cd00112">
    <property type="entry name" value="LDLa"/>
    <property type="match status" value="6"/>
</dbReference>
<organism>
    <name type="scientific">Branchiostoma floridae</name>
    <name type="common">Florida lancelet</name>
    <name type="synonym">Amphioxus</name>
    <dbReference type="NCBI Taxonomy" id="7739"/>
    <lineage>
        <taxon>Eukaryota</taxon>
        <taxon>Metazoa</taxon>
        <taxon>Chordata</taxon>
        <taxon>Cephalochordata</taxon>
        <taxon>Leptocardii</taxon>
        <taxon>Amphioxiformes</taxon>
        <taxon>Branchiostomatidae</taxon>
        <taxon>Branchiostoma</taxon>
    </lineage>
</organism>
<evidence type="ECO:0000259" key="18">
    <source>
        <dbReference type="PROSITE" id="PS50024"/>
    </source>
</evidence>
<evidence type="ECO:0000256" key="13">
    <source>
        <dbReference type="PROSITE-ProRule" id="PRU00124"/>
    </source>
</evidence>
<dbReference type="PROSITE" id="PS50068">
    <property type="entry name" value="LDLRA_2"/>
    <property type="match status" value="6"/>
</dbReference>
<dbReference type="InterPro" id="IPR023415">
    <property type="entry name" value="LDLR_class-A_CS"/>
</dbReference>
<feature type="disulfide bond" evidence="13">
    <location>
        <begin position="437"/>
        <end position="452"/>
    </location>
</feature>
<dbReference type="InterPro" id="IPR033116">
    <property type="entry name" value="TRYPSIN_SER"/>
</dbReference>
<evidence type="ECO:0000256" key="16">
    <source>
        <dbReference type="SAM" id="Phobius"/>
    </source>
</evidence>
<dbReference type="PANTHER" id="PTHR24252">
    <property type="entry name" value="ACROSIN-RELATED"/>
    <property type="match status" value="1"/>
</dbReference>
<feature type="disulfide bond" evidence="13">
    <location>
        <begin position="499"/>
        <end position="517"/>
    </location>
</feature>
<dbReference type="Gene3D" id="2.10.25.10">
    <property type="entry name" value="Laminin"/>
    <property type="match status" value="1"/>
</dbReference>
<dbReference type="GO" id="GO:0006508">
    <property type="term" value="P:proteolysis"/>
    <property type="evidence" value="ECO:0007669"/>
    <property type="project" value="UniProtKB-KW"/>
</dbReference>
<dbReference type="GO" id="GO:0005576">
    <property type="term" value="C:extracellular region"/>
    <property type="evidence" value="ECO:0007669"/>
    <property type="project" value="UniProtKB-SubCell"/>
</dbReference>
<dbReference type="PRINTS" id="PR00261">
    <property type="entry name" value="LDLRECEPTOR"/>
</dbReference>
<evidence type="ECO:0000256" key="10">
    <source>
        <dbReference type="ARBA" id="ARBA00023136"/>
    </source>
</evidence>
<keyword evidence="8" id="KW-0735">Signal-anchor</keyword>
<feature type="transmembrane region" description="Helical" evidence="16">
    <location>
        <begin position="765"/>
        <end position="789"/>
    </location>
</feature>
<dbReference type="AlphaFoldDB" id="C3Z687"/>
<dbReference type="InterPro" id="IPR009003">
    <property type="entry name" value="Peptidase_S1_PA"/>
</dbReference>
<keyword evidence="6 14" id="KW-0378">Hydrolase</keyword>
<keyword evidence="4 14" id="KW-0645">Protease</keyword>
<evidence type="ECO:0000256" key="15">
    <source>
        <dbReference type="SAM" id="MobiDB-lite"/>
    </source>
</evidence>
<dbReference type="SMART" id="SM00200">
    <property type="entry name" value="SEA"/>
    <property type="match status" value="1"/>
</dbReference>
<dbReference type="PROSITE" id="PS01209">
    <property type="entry name" value="LDLRA_1"/>
    <property type="match status" value="2"/>
</dbReference>
<evidence type="ECO:0000313" key="21">
    <source>
        <dbReference type="EMBL" id="EEN51922.1"/>
    </source>
</evidence>
<feature type="disulfide bond" evidence="13">
    <location>
        <begin position="120"/>
        <end position="138"/>
    </location>
</feature>
<dbReference type="Gene3D" id="3.30.70.960">
    <property type="entry name" value="SEA domain"/>
    <property type="match status" value="1"/>
</dbReference>
<feature type="region of interest" description="Disordered" evidence="15">
    <location>
        <begin position="831"/>
        <end position="855"/>
    </location>
</feature>
<dbReference type="InterPro" id="IPR043504">
    <property type="entry name" value="Peptidase_S1_PA_chymotrypsin"/>
</dbReference>
<dbReference type="SUPFAM" id="SSF50494">
    <property type="entry name" value="Trypsin-like serine proteases"/>
    <property type="match status" value="1"/>
</dbReference>
<accession>C3Z687</accession>
<dbReference type="Gene3D" id="4.10.400.10">
    <property type="entry name" value="Low-density Lipoprotein Receptor"/>
    <property type="match status" value="6"/>
</dbReference>
<keyword evidence="12" id="KW-0245">EGF-like domain</keyword>
<dbReference type="Gene3D" id="2.40.10.10">
    <property type="entry name" value="Trypsin-like serine proteases"/>
    <property type="match status" value="1"/>
</dbReference>
<gene>
    <name evidence="21" type="ORF">BRAFLDRAFT_98560</name>
</gene>
<evidence type="ECO:0000256" key="17">
    <source>
        <dbReference type="SAM" id="SignalP"/>
    </source>
</evidence>
<dbReference type="SUPFAM" id="SSF82671">
    <property type="entry name" value="SEA domain"/>
    <property type="match status" value="1"/>
</dbReference>
<dbReference type="Pfam" id="PF00057">
    <property type="entry name" value="Ldl_recept_a"/>
    <property type="match status" value="6"/>
</dbReference>
<evidence type="ECO:0000256" key="11">
    <source>
        <dbReference type="ARBA" id="ARBA00023157"/>
    </source>
</evidence>
<dbReference type="PANTHER" id="PTHR24252:SF7">
    <property type="entry name" value="HYALIN"/>
    <property type="match status" value="1"/>
</dbReference>
<dbReference type="InterPro" id="IPR000742">
    <property type="entry name" value="EGF"/>
</dbReference>
<dbReference type="InterPro" id="IPR018114">
    <property type="entry name" value="TRYPSIN_HIS"/>
</dbReference>
<dbReference type="PROSITE" id="PS50026">
    <property type="entry name" value="EGF_3"/>
    <property type="match status" value="1"/>
</dbReference>
<feature type="chain" id="PRO_5002934265" description="Peptidase S1 domain-containing protein" evidence="17">
    <location>
        <begin position="27"/>
        <end position="855"/>
    </location>
</feature>
<evidence type="ECO:0000256" key="4">
    <source>
        <dbReference type="ARBA" id="ARBA00022670"/>
    </source>
</evidence>
<feature type="disulfide bond" evidence="13">
    <location>
        <begin position="132"/>
        <end position="147"/>
    </location>
</feature>
<dbReference type="GO" id="GO:0016020">
    <property type="term" value="C:membrane"/>
    <property type="evidence" value="ECO:0007669"/>
    <property type="project" value="UniProtKB-SubCell"/>
</dbReference>
<evidence type="ECO:0008006" key="22">
    <source>
        <dbReference type="Google" id="ProtNLM"/>
    </source>
</evidence>
<name>C3Z687_BRAFL</name>
<dbReference type="InParanoid" id="C3Z687"/>
<feature type="domain" description="SEA" evidence="18">
    <location>
        <begin position="582"/>
        <end position="695"/>
    </location>
</feature>
<keyword evidence="3" id="KW-0964">Secreted</keyword>
<proteinExistence type="predicted"/>
<feature type="disulfide bond" evidence="13">
    <location>
        <begin position="58"/>
        <end position="73"/>
    </location>
</feature>
<sequence>MASQLRYSVVLLALVVALTMVWPASAVKPKGWRGTKAGCSASEYACTDGACIPVGARCDGSVECADGSDEEYCTYDCEKEFQCGNGLCKPTSWVCDREDDCGDNTDETNCTCSSEFQRACGDGSCYHVIHHCDGRRDCKDGSDEDNCPPASGCGLRNMTLASGQSRIVGGDTANRGAWPWQVQLKRTYFNTPFCGGTLVAPEWVVTAAHCLDEDQPNEWPTLQILIGKHHLQHPEVADPEAIVSSVQKVYLHEGYDDFTSDNDIALVRLKTSIDQTNSFINYACLETNETARFDENSYCFTTGWGDTSSGGTPPEILQELKVALIPTAVCNRTISNQGGMTDNMFCAGYWEGGGDSCQGDSGGPVVCAGDDGRWYLTGVTSWGYGCANRYQPGVKTKVSNYIDWLDNKILTGGQVACLENTTVSCGDGSCFPAGYMCDGYEDCSDGADEIGCPTLGPPCALYCNNNTKCIPDQWLCDYYADCDDLSDEQNCDCNDAFTCDNGICVPPEYRCDGINHCGDGSDESYCSTEAPIATSSATTTETTPMELTTESTTAIPMTPTMPMTTGKDAVSTSKLAASTRAPMAVVEMEVTLSGVTFTADLQDSSTEAFQTLSAQVFTAMNSVYQDYPGFEGVTVQGFRSGSVVADVNVLIDSKEETETPLAVASVLQTAVTNGNGMVGDVEVGGVAVRENGVTVDVVVCSASCHDDMTCVSSGGECRSFCTSNTEYCLNGGTCQDRNPVLECRCPPDIVTVYQYSGPRCQNEGLSVFFIAMIAGACALVFVVAVGLAVRCWPRGKPKTSNDDAQAVLESAESKQNGVPMENKGMDNVAANTQENGTVAGSEKAVAKQYEEDSWL</sequence>
<dbReference type="InterPro" id="IPR036364">
    <property type="entry name" value="SEA_dom_sf"/>
</dbReference>
<dbReference type="CDD" id="cd00190">
    <property type="entry name" value="Tryp_SPc"/>
    <property type="match status" value="1"/>
</dbReference>
<feature type="domain" description="EGF-like" evidence="19">
    <location>
        <begin position="718"/>
        <end position="761"/>
    </location>
</feature>
<feature type="compositionally biased region" description="Basic and acidic residues" evidence="15">
    <location>
        <begin position="844"/>
        <end position="855"/>
    </location>
</feature>
<evidence type="ECO:0000256" key="1">
    <source>
        <dbReference type="ARBA" id="ARBA00004606"/>
    </source>
</evidence>
<feature type="disulfide bond" evidence="13">
    <location>
        <begin position="511"/>
        <end position="526"/>
    </location>
</feature>
<evidence type="ECO:0000256" key="6">
    <source>
        <dbReference type="ARBA" id="ARBA00022801"/>
    </source>
</evidence>
<dbReference type="InterPro" id="IPR000082">
    <property type="entry name" value="SEA_dom"/>
</dbReference>
<evidence type="ECO:0000256" key="14">
    <source>
        <dbReference type="RuleBase" id="RU363034"/>
    </source>
</evidence>
<keyword evidence="10 16" id="KW-0472">Membrane</keyword>
<feature type="disulfide bond" evidence="13">
    <location>
        <begin position="425"/>
        <end position="443"/>
    </location>
</feature>
<dbReference type="eggNOG" id="KOG3627">
    <property type="taxonomic scope" value="Eukaryota"/>
</dbReference>
<dbReference type="SUPFAM" id="SSF57424">
    <property type="entry name" value="LDL receptor-like module"/>
    <property type="match status" value="6"/>
</dbReference>
<feature type="disulfide bond" evidence="13">
    <location>
        <begin position="95"/>
        <end position="110"/>
    </location>
</feature>
<evidence type="ECO:0000256" key="5">
    <source>
        <dbReference type="ARBA" id="ARBA00022692"/>
    </source>
</evidence>
<evidence type="ECO:0000256" key="12">
    <source>
        <dbReference type="PROSITE-ProRule" id="PRU00076"/>
    </source>
</evidence>
<feature type="disulfide bond" evidence="13">
    <location>
        <begin position="476"/>
        <end position="491"/>
    </location>
</feature>
<keyword evidence="11 13" id="KW-1015">Disulfide bond</keyword>
<dbReference type="InterPro" id="IPR002172">
    <property type="entry name" value="LDrepeatLR_classA_rpt"/>
</dbReference>
<evidence type="ECO:0000256" key="2">
    <source>
        <dbReference type="ARBA" id="ARBA00004613"/>
    </source>
</evidence>
<dbReference type="eggNOG" id="KOG1215">
    <property type="taxonomic scope" value="Eukaryota"/>
</dbReference>
<dbReference type="EMBL" id="GG666585">
    <property type="protein sequence ID" value="EEN51922.1"/>
    <property type="molecule type" value="Genomic_DNA"/>
</dbReference>
<dbReference type="SMART" id="SM00192">
    <property type="entry name" value="LDLa"/>
    <property type="match status" value="6"/>
</dbReference>
<evidence type="ECO:0000256" key="3">
    <source>
        <dbReference type="ARBA" id="ARBA00022525"/>
    </source>
</evidence>
<feature type="disulfide bond" evidence="13">
    <location>
        <begin position="83"/>
        <end position="101"/>
    </location>
</feature>
<evidence type="ECO:0000259" key="20">
    <source>
        <dbReference type="PROSITE" id="PS50240"/>
    </source>
</evidence>
<comment type="subcellular location">
    <subcellularLocation>
        <location evidence="1">Membrane</location>
        <topology evidence="1">Single-pass type II membrane protein</topology>
    </subcellularLocation>
    <subcellularLocation>
        <location evidence="2">Secreted</location>
    </subcellularLocation>
</comment>
<feature type="disulfide bond" evidence="13">
    <location>
        <begin position="39"/>
        <end position="51"/>
    </location>
</feature>
<comment type="caution">
    <text evidence="12">Lacks conserved residue(s) required for the propagation of feature annotation.</text>
</comment>
<protein>
    <recommendedName>
        <fullName evidence="22">Peptidase S1 domain-containing protein</fullName>
    </recommendedName>
</protein>
<reference evidence="21" key="1">
    <citation type="journal article" date="2008" name="Nature">
        <title>The amphioxus genome and the evolution of the chordate karyotype.</title>
        <authorList>
            <consortium name="US DOE Joint Genome Institute (JGI-PGF)"/>
            <person name="Putnam N.H."/>
            <person name="Butts T."/>
            <person name="Ferrier D.E.K."/>
            <person name="Furlong R.F."/>
            <person name="Hellsten U."/>
            <person name="Kawashima T."/>
            <person name="Robinson-Rechavi M."/>
            <person name="Shoguchi E."/>
            <person name="Terry A."/>
            <person name="Yu J.-K."/>
            <person name="Benito-Gutierrez E.L."/>
            <person name="Dubchak I."/>
            <person name="Garcia-Fernandez J."/>
            <person name="Gibson-Brown J.J."/>
            <person name="Grigoriev I.V."/>
            <person name="Horton A.C."/>
            <person name="de Jong P.J."/>
            <person name="Jurka J."/>
            <person name="Kapitonov V.V."/>
            <person name="Kohara Y."/>
            <person name="Kuroki Y."/>
            <person name="Lindquist E."/>
            <person name="Lucas S."/>
            <person name="Osoegawa K."/>
            <person name="Pennacchio L.A."/>
            <person name="Salamov A.A."/>
            <person name="Satou Y."/>
            <person name="Sauka-Spengler T."/>
            <person name="Schmutz J."/>
            <person name="Shin-I T."/>
            <person name="Toyoda A."/>
            <person name="Bronner-Fraser M."/>
            <person name="Fujiyama A."/>
            <person name="Holland L.Z."/>
            <person name="Holland P.W.H."/>
            <person name="Satoh N."/>
            <person name="Rokhsar D.S."/>
        </authorList>
    </citation>
    <scope>NUCLEOTIDE SEQUENCE [LARGE SCALE GENOMIC DNA]</scope>
    <source>
        <strain evidence="21">S238N-H82</strain>
        <tissue evidence="21">Testes</tissue>
    </source>
</reference>
<dbReference type="PROSITE" id="PS00134">
    <property type="entry name" value="TRYPSIN_HIS"/>
    <property type="match status" value="1"/>
</dbReference>
<keyword evidence="5 16" id="KW-0812">Transmembrane</keyword>
<dbReference type="InterPro" id="IPR036055">
    <property type="entry name" value="LDL_receptor-like_sf"/>
</dbReference>
<dbReference type="Pfam" id="PF01390">
    <property type="entry name" value="SEA"/>
    <property type="match status" value="1"/>
</dbReference>
<evidence type="ECO:0000256" key="8">
    <source>
        <dbReference type="ARBA" id="ARBA00022968"/>
    </source>
</evidence>
<keyword evidence="9 16" id="KW-1133">Transmembrane helix</keyword>
<keyword evidence="17" id="KW-0732">Signal</keyword>
<dbReference type="PROSITE" id="PS50024">
    <property type="entry name" value="SEA"/>
    <property type="match status" value="1"/>
</dbReference>
<dbReference type="SMART" id="SM00020">
    <property type="entry name" value="Tryp_SPc"/>
    <property type="match status" value="1"/>
</dbReference>
<dbReference type="PROSITE" id="PS00135">
    <property type="entry name" value="TRYPSIN_SER"/>
    <property type="match status" value="1"/>
</dbReference>
<evidence type="ECO:0000256" key="7">
    <source>
        <dbReference type="ARBA" id="ARBA00022825"/>
    </source>
</evidence>
<dbReference type="InterPro" id="IPR001254">
    <property type="entry name" value="Trypsin_dom"/>
</dbReference>
<dbReference type="Pfam" id="PF00089">
    <property type="entry name" value="Trypsin"/>
    <property type="match status" value="1"/>
</dbReference>
<dbReference type="GO" id="GO:0071944">
    <property type="term" value="C:cell periphery"/>
    <property type="evidence" value="ECO:0007669"/>
    <property type="project" value="UniProtKB-ARBA"/>
</dbReference>
<feature type="domain" description="Peptidase S1" evidence="20">
    <location>
        <begin position="167"/>
        <end position="410"/>
    </location>
</feature>
<dbReference type="PROSITE" id="PS50240">
    <property type="entry name" value="TRYPSIN_DOM"/>
    <property type="match status" value="1"/>
</dbReference>
<keyword evidence="7 14" id="KW-0720">Serine protease</keyword>